<feature type="compositionally biased region" description="Basic and acidic residues" evidence="1">
    <location>
        <begin position="405"/>
        <end position="421"/>
    </location>
</feature>
<keyword evidence="3" id="KW-0732">Signal</keyword>
<keyword evidence="4" id="KW-1185">Reference proteome</keyword>
<sequence>MRQISSMASAVVVFALFQLLVYFGNVSAKSGTVGLGDHTLKDDGKVELYEHSKVADYNSLEAYRATFGDKACNLNFDGVGNIALSYEKDKRCTVDLLTNQEEVFSFVAGLKGSTDELYKCLKAYNSSTVINNLPFMYRLTQAEFDKLETGKHKDQTKCGGDGDCADTRCKQSEIVWWRDENNVLANVSRAVGSLSASHSEIMINGEELTFTVTVKDQTECQNEPNNWEITGKNPKPEMKYLLVFHLLPQSSGRIIGQAEEDLDCNLELEITFNSSDYTLLMKGGEEAPIATTPPPPSQPPTAKPPVKLTTKEVKNITTTKAPEKKKGGSGGTLILILVGLLVLLVIGGVIGYFCVYKKMYAKEAEEGKEDKEKGGEKKDGEGGEAKKDGTATPPSAVPEIGLKTEIGKDDGKGKEKEKKEEGDDDDDKEEKKDEEKEDEEKDGEDKGVKSEGGSQMSKNESVELADKGKKDAADPYAE</sequence>
<evidence type="ECO:0000313" key="4">
    <source>
        <dbReference type="Proteomes" id="UP000887563"/>
    </source>
</evidence>
<evidence type="ECO:0000313" key="5">
    <source>
        <dbReference type="WBParaSite" id="Minc3s01278g22409"/>
    </source>
</evidence>
<keyword evidence="2" id="KW-0472">Membrane</keyword>
<feature type="chain" id="PRO_5036988414" evidence="3">
    <location>
        <begin position="29"/>
        <end position="478"/>
    </location>
</feature>
<dbReference type="AlphaFoldDB" id="A0A914M722"/>
<keyword evidence="2" id="KW-0812">Transmembrane</keyword>
<reference evidence="5" key="1">
    <citation type="submission" date="2022-11" db="UniProtKB">
        <authorList>
            <consortium name="WormBaseParasite"/>
        </authorList>
    </citation>
    <scope>IDENTIFICATION</scope>
</reference>
<dbReference type="Proteomes" id="UP000887563">
    <property type="component" value="Unplaced"/>
</dbReference>
<feature type="region of interest" description="Disordered" evidence="1">
    <location>
        <begin position="286"/>
        <end position="326"/>
    </location>
</feature>
<feature type="region of interest" description="Disordered" evidence="1">
    <location>
        <begin position="364"/>
        <end position="478"/>
    </location>
</feature>
<evidence type="ECO:0000256" key="2">
    <source>
        <dbReference type="SAM" id="Phobius"/>
    </source>
</evidence>
<feature type="compositionally biased region" description="Basic and acidic residues" evidence="1">
    <location>
        <begin position="460"/>
        <end position="478"/>
    </location>
</feature>
<accession>A0A914M722</accession>
<feature type="compositionally biased region" description="Basic and acidic residues" evidence="1">
    <location>
        <begin position="364"/>
        <end position="389"/>
    </location>
</feature>
<protein>
    <submittedName>
        <fullName evidence="5">Uncharacterized protein</fullName>
    </submittedName>
</protein>
<keyword evidence="2" id="KW-1133">Transmembrane helix</keyword>
<name>A0A914M722_MELIC</name>
<evidence type="ECO:0000256" key="1">
    <source>
        <dbReference type="SAM" id="MobiDB-lite"/>
    </source>
</evidence>
<proteinExistence type="predicted"/>
<feature type="compositionally biased region" description="Pro residues" evidence="1">
    <location>
        <begin position="291"/>
        <end position="303"/>
    </location>
</feature>
<feature type="signal peptide" evidence="3">
    <location>
        <begin position="1"/>
        <end position="28"/>
    </location>
</feature>
<dbReference type="WBParaSite" id="Minc3s01278g22409">
    <property type="protein sequence ID" value="Minc3s01278g22409"/>
    <property type="gene ID" value="Minc3s01278g22409"/>
</dbReference>
<feature type="transmembrane region" description="Helical" evidence="2">
    <location>
        <begin position="333"/>
        <end position="355"/>
    </location>
</feature>
<evidence type="ECO:0000256" key="3">
    <source>
        <dbReference type="SAM" id="SignalP"/>
    </source>
</evidence>
<organism evidence="4 5">
    <name type="scientific">Meloidogyne incognita</name>
    <name type="common">Southern root-knot nematode worm</name>
    <name type="synonym">Oxyuris incognita</name>
    <dbReference type="NCBI Taxonomy" id="6306"/>
    <lineage>
        <taxon>Eukaryota</taxon>
        <taxon>Metazoa</taxon>
        <taxon>Ecdysozoa</taxon>
        <taxon>Nematoda</taxon>
        <taxon>Chromadorea</taxon>
        <taxon>Rhabditida</taxon>
        <taxon>Tylenchina</taxon>
        <taxon>Tylenchomorpha</taxon>
        <taxon>Tylenchoidea</taxon>
        <taxon>Meloidogynidae</taxon>
        <taxon>Meloidogyninae</taxon>
        <taxon>Meloidogyne</taxon>
        <taxon>Meloidogyne incognita group</taxon>
    </lineage>
</organism>